<dbReference type="Proteomes" id="UP000887561">
    <property type="component" value="Unplaced"/>
</dbReference>
<evidence type="ECO:0000313" key="10">
    <source>
        <dbReference type="Proteomes" id="UP000887561"/>
    </source>
</evidence>
<accession>A0A915N2R8</accession>
<evidence type="ECO:0000256" key="3">
    <source>
        <dbReference type="ARBA" id="ARBA00022801"/>
    </source>
</evidence>
<dbReference type="PROSITE" id="PS00022">
    <property type="entry name" value="EGF_1"/>
    <property type="match status" value="1"/>
</dbReference>
<keyword evidence="2 7" id="KW-0479">Metal-binding</keyword>
<keyword evidence="4 7" id="KW-0862">Zinc</keyword>
<reference evidence="11" key="1">
    <citation type="submission" date="2022-11" db="UniProtKB">
        <authorList>
            <consortium name="WormBaseParasite"/>
        </authorList>
    </citation>
    <scope>IDENTIFICATION</scope>
</reference>
<dbReference type="PRINTS" id="PR00480">
    <property type="entry name" value="ASTACIN"/>
</dbReference>
<dbReference type="SUPFAM" id="SSF55486">
    <property type="entry name" value="Metalloproteases ('zincins'), catalytic domain"/>
    <property type="match status" value="1"/>
</dbReference>
<name>A0A915N2R8_MELJA</name>
<evidence type="ECO:0000256" key="7">
    <source>
        <dbReference type="RuleBase" id="RU361183"/>
    </source>
</evidence>
<protein>
    <recommendedName>
        <fullName evidence="7">Metalloendopeptidase</fullName>
        <ecNumber evidence="7">3.4.24.-</ecNumber>
    </recommendedName>
</protein>
<dbReference type="Pfam" id="PF01400">
    <property type="entry name" value="Astacin"/>
    <property type="match status" value="1"/>
</dbReference>
<evidence type="ECO:0000256" key="2">
    <source>
        <dbReference type="ARBA" id="ARBA00022723"/>
    </source>
</evidence>
<keyword evidence="1 7" id="KW-0645">Protease</keyword>
<dbReference type="InterPro" id="IPR001506">
    <property type="entry name" value="Peptidase_M12A"/>
</dbReference>
<dbReference type="WBParaSite" id="scaffold6602_cov424.g11060">
    <property type="protein sequence ID" value="scaffold6602_cov424.g11060"/>
    <property type="gene ID" value="scaffold6602_cov424.g11060"/>
</dbReference>
<organism evidence="10 11">
    <name type="scientific">Meloidogyne javanica</name>
    <name type="common">Root-knot nematode worm</name>
    <dbReference type="NCBI Taxonomy" id="6303"/>
    <lineage>
        <taxon>Eukaryota</taxon>
        <taxon>Metazoa</taxon>
        <taxon>Ecdysozoa</taxon>
        <taxon>Nematoda</taxon>
        <taxon>Chromadorea</taxon>
        <taxon>Rhabditida</taxon>
        <taxon>Tylenchina</taxon>
        <taxon>Tylenchomorpha</taxon>
        <taxon>Tylenchoidea</taxon>
        <taxon>Meloidogynidae</taxon>
        <taxon>Meloidogyninae</taxon>
        <taxon>Meloidogyne</taxon>
        <taxon>Meloidogyne incognita group</taxon>
    </lineage>
</organism>
<dbReference type="AlphaFoldDB" id="A0A915N2R8"/>
<evidence type="ECO:0000256" key="1">
    <source>
        <dbReference type="ARBA" id="ARBA00022670"/>
    </source>
</evidence>
<dbReference type="GO" id="GO:0006508">
    <property type="term" value="P:proteolysis"/>
    <property type="evidence" value="ECO:0007669"/>
    <property type="project" value="UniProtKB-KW"/>
</dbReference>
<evidence type="ECO:0000256" key="6">
    <source>
        <dbReference type="ARBA" id="ARBA00023157"/>
    </source>
</evidence>
<keyword evidence="5 7" id="KW-0482">Metalloprotease</keyword>
<evidence type="ECO:0000313" key="11">
    <source>
        <dbReference type="WBParaSite" id="scaffold6602_cov424.g11060"/>
    </source>
</evidence>
<dbReference type="PANTHER" id="PTHR10127">
    <property type="entry name" value="DISCOIDIN, CUB, EGF, LAMININ , AND ZINC METALLOPROTEASE DOMAIN CONTAINING"/>
    <property type="match status" value="1"/>
</dbReference>
<dbReference type="InterPro" id="IPR000742">
    <property type="entry name" value="EGF"/>
</dbReference>
<keyword evidence="6" id="KW-1015">Disulfide bond</keyword>
<dbReference type="InterPro" id="IPR024079">
    <property type="entry name" value="MetalloPept_cat_dom_sf"/>
</dbReference>
<dbReference type="InterPro" id="IPR006026">
    <property type="entry name" value="Peptidase_Metallo"/>
</dbReference>
<dbReference type="Gene3D" id="3.40.390.10">
    <property type="entry name" value="Collagenase (Catalytic Domain)"/>
    <property type="match status" value="1"/>
</dbReference>
<keyword evidence="3 7" id="KW-0378">Hydrolase</keyword>
<feature type="domain" description="EGF-like" evidence="8 9">
    <location>
        <begin position="557"/>
        <end position="568"/>
    </location>
</feature>
<evidence type="ECO:0000256" key="4">
    <source>
        <dbReference type="ARBA" id="ARBA00022833"/>
    </source>
</evidence>
<sequence>MFSVNQNYITNRLEVGTSLRNLACSVEEARKQRNAGISQSEICKYKSAETNKMRNWNSVNLTLCYYTKFGNQIKNNPKSDYAKACKTYEDEDEFGKHGIEFRVYATRIGFEILEEEYWVRFVTGKIGRYPGEEPYLDLLNGTENNIKLFSIQLRNNGKNFAILTDEINGNVYDFGSSVIGNLEHKDIQEIIEEGGAMALIGPDVNKEGKQLFATNFEIISVPEKSCFGSIELRLNNELVEKEFSCVNIPLEEISFETRLTLVESYKRSPNQCDQLGLEEYNKHKKAFNEFLELSIKCPCDTEPRPPHITDDWLNIPPGARDKRSVKDKPLLGTRDADGLVYGCEDADDTVIGDIVYMPGEVEQLIVEQRRCCTKRTNKRQTRTKRQFMNILKKNMEKHMWEMPIIYAFSHDDGDWIEIIDKALKSLSQHTCLKFERVDKWSVHDFEFMYHAAWCTSHVGIFWYTKTKSKDTNISSHHVNVPPSAGCLSVGTVIHEIMHALGIWHEMNSLMKPGTSEYPHKSTLSKSINLKCDVNEYELDYGRCKNGGFPDPLNDCKCRCPDGYGGDDCTEYEYNNCRVIKLTAKVKKQYISADFGRGKCFFAMKLEKADDKIQAKRITIKIEKLEGFDCRYPCQNNYIEIKYRKDKSATGARICCKFDRLLTINSEDDTEVLIMRKGNIGEYDISYQKELAPSQDSSNCKEVRKSIFDHNNLQKYQELYVRNEKGELVISDPKFGPHFCVGCNRKNTMIINGKYHRNVCVEENNPDPNCAYPTCFTCKVNNLEEGIYII</sequence>
<keyword evidence="10" id="KW-1185">Reference proteome</keyword>
<dbReference type="EC" id="3.4.24.-" evidence="7"/>
<dbReference type="SMART" id="SM00235">
    <property type="entry name" value="ZnMc"/>
    <property type="match status" value="1"/>
</dbReference>
<comment type="cofactor">
    <cofactor evidence="7">
        <name>Zn(2+)</name>
        <dbReference type="ChEBI" id="CHEBI:29105"/>
    </cofactor>
    <text evidence="7">Binds 1 zinc ion per subunit.</text>
</comment>
<evidence type="ECO:0000259" key="9">
    <source>
        <dbReference type="PROSITE" id="PS01186"/>
    </source>
</evidence>
<dbReference type="GO" id="GO:0008270">
    <property type="term" value="F:zinc ion binding"/>
    <property type="evidence" value="ECO:0007669"/>
    <property type="project" value="InterPro"/>
</dbReference>
<dbReference type="PROSITE" id="PS01186">
    <property type="entry name" value="EGF_2"/>
    <property type="match status" value="1"/>
</dbReference>
<evidence type="ECO:0000256" key="5">
    <source>
        <dbReference type="ARBA" id="ARBA00023049"/>
    </source>
</evidence>
<dbReference type="GO" id="GO:0004222">
    <property type="term" value="F:metalloendopeptidase activity"/>
    <property type="evidence" value="ECO:0007669"/>
    <property type="project" value="UniProtKB-UniRule"/>
</dbReference>
<dbReference type="PANTHER" id="PTHR10127:SF780">
    <property type="entry name" value="METALLOENDOPEPTIDASE"/>
    <property type="match status" value="1"/>
</dbReference>
<evidence type="ECO:0000259" key="8">
    <source>
        <dbReference type="PROSITE" id="PS00022"/>
    </source>
</evidence>
<proteinExistence type="predicted"/>